<dbReference type="AlphaFoldDB" id="A0A8D4UTW0"/>
<keyword evidence="2" id="KW-1185">Reference proteome</keyword>
<sequence>MLARDLLEIKTLKKAEKWVSRFESWTMKHKEFLKEMTMDDRGVMRHTHERLIKAKTSLISLIKSGNLFTYLKEADEFPSPYPATNNLIEGGVNAQPRAMLRNHRGLSVERRIKAVFWWCYMHSPKPLSLSEILKVMPTDKSISTIYNSISSQQRLADSIPAWGDAIMWDELHNSGFNPSHGWD</sequence>
<proteinExistence type="predicted"/>
<evidence type="ECO:0000313" key="2">
    <source>
        <dbReference type="Proteomes" id="UP000320585"/>
    </source>
</evidence>
<reference evidence="2" key="1">
    <citation type="submission" date="2019-05" db="EMBL/GenBank/DDBJ databases">
        <title>Complete genome sequencing of Dialister sp. strain 5BBH33.</title>
        <authorList>
            <person name="Sakamoto M."/>
            <person name="Murakami T."/>
            <person name="Mori H."/>
        </authorList>
    </citation>
    <scope>NUCLEOTIDE SEQUENCE [LARGE SCALE GENOMIC DNA]</scope>
    <source>
        <strain evidence="2">5BBH33</strain>
    </source>
</reference>
<evidence type="ECO:0008006" key="3">
    <source>
        <dbReference type="Google" id="ProtNLM"/>
    </source>
</evidence>
<evidence type="ECO:0000313" key="1">
    <source>
        <dbReference type="EMBL" id="BBK24690.1"/>
    </source>
</evidence>
<accession>A0A8D4UTW0</accession>
<dbReference type="EMBL" id="AP019697">
    <property type="protein sequence ID" value="BBK24690.1"/>
    <property type="molecule type" value="Genomic_DNA"/>
</dbReference>
<organism evidence="1 2">
    <name type="scientific">Dialister hominis</name>
    <dbReference type="NCBI Taxonomy" id="2582419"/>
    <lineage>
        <taxon>Bacteria</taxon>
        <taxon>Bacillati</taxon>
        <taxon>Bacillota</taxon>
        <taxon>Negativicutes</taxon>
        <taxon>Veillonellales</taxon>
        <taxon>Veillonellaceae</taxon>
        <taxon>Dialister</taxon>
    </lineage>
</organism>
<protein>
    <recommendedName>
        <fullName evidence="3">Transposase</fullName>
    </recommendedName>
</protein>
<dbReference type="KEGG" id="dho:Dia5BBH33_06250"/>
<dbReference type="Proteomes" id="UP000320585">
    <property type="component" value="Chromosome"/>
</dbReference>
<gene>
    <name evidence="1" type="ORF">Dia5BBH33_06250</name>
</gene>
<name>A0A8D4UTW0_9FIRM</name>